<evidence type="ECO:0000313" key="2">
    <source>
        <dbReference type="Proteomes" id="UP000245890"/>
    </source>
</evidence>
<keyword evidence="2" id="KW-1185">Reference proteome</keyword>
<accession>A0A2U0SBZ3</accession>
<protein>
    <submittedName>
        <fullName evidence="1">Uncharacterized protein</fullName>
    </submittedName>
</protein>
<evidence type="ECO:0000313" key="1">
    <source>
        <dbReference type="EMBL" id="PVX28897.1"/>
    </source>
</evidence>
<dbReference type="AlphaFoldDB" id="A0A2U0SBZ3"/>
<comment type="caution">
    <text evidence="1">The sequence shown here is derived from an EMBL/GenBank/DDBJ whole genome shotgun (WGS) entry which is preliminary data.</text>
</comment>
<name>A0A2U0SBZ3_9SPHN</name>
<sequence length="76" mass="8726">MEDPVHLCRQVPVDRAEVRITRSLHKQIEPLPRELNPVLGIELRLSDRPQMLALDGIQRGALLGRDSLLCQLHDQR</sequence>
<dbReference type="Proteomes" id="UP000245890">
    <property type="component" value="Unassembled WGS sequence"/>
</dbReference>
<gene>
    <name evidence="1" type="ORF">DD559_05755</name>
</gene>
<reference evidence="1 2" key="1">
    <citation type="submission" date="2018-05" db="EMBL/GenBank/DDBJ databases">
        <title>Description of Sphingomonas pokkalii sp nov, isolated from the rhizosphere of saline tolerant pokkali rice and its draft genome analysis.</title>
        <authorList>
            <person name="Menon R."/>
            <person name="Kumari S."/>
            <person name="Rameshkumar N."/>
        </authorList>
    </citation>
    <scope>NUCLEOTIDE SEQUENCE [LARGE SCALE GENOMIC DNA]</scope>
    <source>
        <strain evidence="1 2">L3B27</strain>
    </source>
</reference>
<dbReference type="EMBL" id="QENQ01000001">
    <property type="protein sequence ID" value="PVX28897.1"/>
    <property type="molecule type" value="Genomic_DNA"/>
</dbReference>
<proteinExistence type="predicted"/>
<organism evidence="1 2">
    <name type="scientific">Sphingomonas pokkalii</name>
    <dbReference type="NCBI Taxonomy" id="2175090"/>
    <lineage>
        <taxon>Bacteria</taxon>
        <taxon>Pseudomonadati</taxon>
        <taxon>Pseudomonadota</taxon>
        <taxon>Alphaproteobacteria</taxon>
        <taxon>Sphingomonadales</taxon>
        <taxon>Sphingomonadaceae</taxon>
        <taxon>Sphingomonas</taxon>
    </lineage>
</organism>